<evidence type="ECO:0000313" key="9">
    <source>
        <dbReference type="EMBL" id="ONM42699.1"/>
    </source>
</evidence>
<dbReference type="OrthoDB" id="9816569at2"/>
<dbReference type="PANTHER" id="PTHR30158">
    <property type="entry name" value="ACRA/E-RELATED COMPONENT OF DRUG EFFLUX TRANSPORTER"/>
    <property type="match status" value="1"/>
</dbReference>
<dbReference type="Gene3D" id="2.40.420.20">
    <property type="match status" value="1"/>
</dbReference>
<dbReference type="FunFam" id="2.40.420.20:FF:000001">
    <property type="entry name" value="Efflux RND transporter periplasmic adaptor subunit"/>
    <property type="match status" value="1"/>
</dbReference>
<sequence length="392" mass="42558">MDNMNKHALNGFARYGAASALVLLLAGCDANGDQASNQAIPAPEVDVAVAQSRDVTLWDNFTGRMAAPETVALRARVSGYIDKVAFEEGELVKQGDVLFVIDQRPYLARLQMARAEVARARSQVTLAAREAERAEQLWERRAISREEMEQRSAARTMAQAALASAEAAQDNAELDLAYTEVKAPVSGRMGRAEITRGNLATADATLLATLVSVDPLYVYFESDQQTAEGNPLDDAGSTPVRLGLGNGQDYPYQGQLDFVDNQFNASTGTLQYRAVIANPEGLFRPGQFARVQMPVAAASKAILIDQKAVLTDQDRRYVYVLDEGNRATRRFVETGRRVDGLLVISGGLQSGDRVVVNGLQKILYPGIEVAPQLVAMDRRKPAGNEVAQHTAF</sequence>
<dbReference type="PANTHER" id="PTHR30158:SF10">
    <property type="entry name" value="CATION EFFLUX PUMP"/>
    <property type="match status" value="1"/>
</dbReference>
<evidence type="ECO:0000259" key="5">
    <source>
        <dbReference type="Pfam" id="PF25876"/>
    </source>
</evidence>
<evidence type="ECO:0000256" key="3">
    <source>
        <dbReference type="ARBA" id="ARBA00023054"/>
    </source>
</evidence>
<dbReference type="Pfam" id="PF25944">
    <property type="entry name" value="Beta-barrel_RND"/>
    <property type="match status" value="1"/>
</dbReference>
<evidence type="ECO:0000259" key="7">
    <source>
        <dbReference type="Pfam" id="PF25944"/>
    </source>
</evidence>
<dbReference type="InterPro" id="IPR058627">
    <property type="entry name" value="MdtA-like_C"/>
</dbReference>
<dbReference type="EMBL" id="MUBC01000052">
    <property type="protein sequence ID" value="ONM42699.1"/>
    <property type="molecule type" value="Genomic_DNA"/>
</dbReference>
<feature type="domain" description="Multidrug resistance protein MdtA-like beta-barrel" evidence="7">
    <location>
        <begin position="230"/>
        <end position="295"/>
    </location>
</feature>
<comment type="subcellular location">
    <subcellularLocation>
        <location evidence="1">Cell inner membrane</location>
        <topology evidence="1">Lipid-anchor</topology>
    </subcellularLocation>
</comment>
<dbReference type="SUPFAM" id="SSF111369">
    <property type="entry name" value="HlyD-like secretion proteins"/>
    <property type="match status" value="1"/>
</dbReference>
<keyword evidence="3 4" id="KW-0175">Coiled coil</keyword>
<comment type="similarity">
    <text evidence="2">Belongs to the membrane fusion protein (MFP) (TC 8.A.1) family.</text>
</comment>
<feature type="domain" description="Multidrug resistance protein MdtA-like barrel-sandwich hybrid" evidence="6">
    <location>
        <begin position="69"/>
        <end position="207"/>
    </location>
</feature>
<evidence type="ECO:0000259" key="8">
    <source>
        <dbReference type="Pfam" id="PF25967"/>
    </source>
</evidence>
<proteinExistence type="inferred from homology"/>
<comment type="caution">
    <text evidence="9">The sequence shown here is derived from an EMBL/GenBank/DDBJ whole genome shotgun (WGS) entry which is preliminary data.</text>
</comment>
<dbReference type="Gene3D" id="1.10.287.470">
    <property type="entry name" value="Helix hairpin bin"/>
    <property type="match status" value="1"/>
</dbReference>
<dbReference type="InterPro" id="IPR058625">
    <property type="entry name" value="MdtA-like_BSH"/>
</dbReference>
<organism evidence="9 10">
    <name type="scientific">Halopseudomonas pachastrellae</name>
    <dbReference type="NCBI Taxonomy" id="254161"/>
    <lineage>
        <taxon>Bacteria</taxon>
        <taxon>Pseudomonadati</taxon>
        <taxon>Pseudomonadota</taxon>
        <taxon>Gammaproteobacteria</taxon>
        <taxon>Pseudomonadales</taxon>
        <taxon>Pseudomonadaceae</taxon>
        <taxon>Halopseudomonas</taxon>
    </lineage>
</organism>
<feature type="domain" description="Multidrug resistance protein MdtA-like C-terminal permuted SH3" evidence="8">
    <location>
        <begin position="301"/>
        <end position="361"/>
    </location>
</feature>
<protein>
    <submittedName>
        <fullName evidence="9">Efflux transporter periplasmic adaptor subunit</fullName>
    </submittedName>
</protein>
<feature type="coiled-coil region" evidence="4">
    <location>
        <begin position="110"/>
        <end position="137"/>
    </location>
</feature>
<dbReference type="InterPro" id="IPR058624">
    <property type="entry name" value="MdtA-like_HH"/>
</dbReference>
<dbReference type="GO" id="GO:0046677">
    <property type="term" value="P:response to antibiotic"/>
    <property type="evidence" value="ECO:0007669"/>
    <property type="project" value="TreeGrafter"/>
</dbReference>
<dbReference type="Gene3D" id="2.40.30.170">
    <property type="match status" value="1"/>
</dbReference>
<evidence type="ECO:0000256" key="1">
    <source>
        <dbReference type="ARBA" id="ARBA00004519"/>
    </source>
</evidence>
<dbReference type="AlphaFoldDB" id="A0A1S8DCX0"/>
<evidence type="ECO:0000313" key="10">
    <source>
        <dbReference type="Proteomes" id="UP000242847"/>
    </source>
</evidence>
<dbReference type="NCBIfam" id="TIGR01730">
    <property type="entry name" value="RND_mfp"/>
    <property type="match status" value="1"/>
</dbReference>
<reference evidence="9 10" key="1">
    <citation type="submission" date="2017-01" db="EMBL/GenBank/DDBJ databases">
        <title>Draft genome sequence of Pseudomonas pachastrellae type strain CCUG 46540T from a deep sea.</title>
        <authorList>
            <person name="Gomila M."/>
            <person name="Mulet M."/>
            <person name="Lalucat J."/>
            <person name="Garcia-Valdes E."/>
        </authorList>
    </citation>
    <scope>NUCLEOTIDE SEQUENCE [LARGE SCALE GENOMIC DNA]</scope>
    <source>
        <strain evidence="9 10">CCUG 46540</strain>
    </source>
</reference>
<name>A0A1S8DCX0_9GAMM</name>
<dbReference type="STRING" id="254161.SAMN05216256_11129"/>
<evidence type="ECO:0000256" key="4">
    <source>
        <dbReference type="SAM" id="Coils"/>
    </source>
</evidence>
<dbReference type="Gene3D" id="2.40.50.100">
    <property type="match status" value="1"/>
</dbReference>
<dbReference type="GO" id="GO:0022857">
    <property type="term" value="F:transmembrane transporter activity"/>
    <property type="evidence" value="ECO:0007669"/>
    <property type="project" value="InterPro"/>
</dbReference>
<dbReference type="Proteomes" id="UP000242847">
    <property type="component" value="Unassembled WGS sequence"/>
</dbReference>
<dbReference type="InterPro" id="IPR006143">
    <property type="entry name" value="RND_pump_MFP"/>
</dbReference>
<dbReference type="PROSITE" id="PS51257">
    <property type="entry name" value="PROKAR_LIPOPROTEIN"/>
    <property type="match status" value="1"/>
</dbReference>
<keyword evidence="10" id="KW-1185">Reference proteome</keyword>
<evidence type="ECO:0000256" key="2">
    <source>
        <dbReference type="ARBA" id="ARBA00009477"/>
    </source>
</evidence>
<feature type="domain" description="Multidrug resistance protein MdtA-like alpha-helical hairpin" evidence="5">
    <location>
        <begin position="110"/>
        <end position="179"/>
    </location>
</feature>
<dbReference type="Pfam" id="PF25876">
    <property type="entry name" value="HH_MFP_RND"/>
    <property type="match status" value="1"/>
</dbReference>
<accession>A0A1S8DCX0</accession>
<dbReference type="GO" id="GO:0005886">
    <property type="term" value="C:plasma membrane"/>
    <property type="evidence" value="ECO:0007669"/>
    <property type="project" value="UniProtKB-SubCell"/>
</dbReference>
<dbReference type="InterPro" id="IPR058626">
    <property type="entry name" value="MdtA-like_b-barrel"/>
</dbReference>
<gene>
    <name evidence="9" type="ORF">BXT89_16690</name>
</gene>
<dbReference type="Pfam" id="PF25967">
    <property type="entry name" value="RND-MFP_C"/>
    <property type="match status" value="1"/>
</dbReference>
<dbReference type="Pfam" id="PF25917">
    <property type="entry name" value="BSH_RND"/>
    <property type="match status" value="1"/>
</dbReference>
<evidence type="ECO:0000259" key="6">
    <source>
        <dbReference type="Pfam" id="PF25917"/>
    </source>
</evidence>